<proteinExistence type="predicted"/>
<evidence type="ECO:0000313" key="1">
    <source>
        <dbReference type="EMBL" id="KEG19646.1"/>
    </source>
</evidence>
<gene>
    <name evidence="1" type="ORF">H710_00858</name>
</gene>
<reference evidence="1 2" key="1">
    <citation type="submission" date="2013-04" db="EMBL/GenBank/DDBJ databases">
        <title>The Genome Sequence of Bartonella bacilliformis Ver097.</title>
        <authorList>
            <consortium name="The Broad Institute Genomics Platform"/>
            <consortium name="The Broad Institute Genome Sequencing Center for Infectious Disease"/>
            <person name="Feldgarden M."/>
            <person name="Kirby J."/>
            <person name="Birtles R."/>
            <person name="Dasch G."/>
            <person name="Hendrix L."/>
            <person name="Koehler J."/>
            <person name="Walker B."/>
            <person name="Young S.K."/>
            <person name="Zeng Q."/>
            <person name="Gargeya S."/>
            <person name="Fitzgerald M."/>
            <person name="Haas B."/>
            <person name="Abouelleil A."/>
            <person name="Allen A.W."/>
            <person name="Alvarado L."/>
            <person name="Arachchi H.M."/>
            <person name="Berlin A.M."/>
            <person name="Chapman S.B."/>
            <person name="Gainer-Dewar J."/>
            <person name="Goldberg J."/>
            <person name="Griggs A."/>
            <person name="Gujja S."/>
            <person name="Hansen M."/>
            <person name="Howarth C."/>
            <person name="Imamovic A."/>
            <person name="Ireland A."/>
            <person name="Larimer J."/>
            <person name="McCowan C."/>
            <person name="Murphy C."/>
            <person name="Pearson M."/>
            <person name="Poon T.W."/>
            <person name="Priest M."/>
            <person name="Roberts A."/>
            <person name="Saif S."/>
            <person name="Shea T."/>
            <person name="Sisk P."/>
            <person name="Sykes S."/>
            <person name="Wortman J."/>
            <person name="Nusbaum C."/>
            <person name="Birren B."/>
        </authorList>
    </citation>
    <scope>NUCLEOTIDE SEQUENCE [LARGE SCALE GENOMIC DNA]</scope>
    <source>
        <strain evidence="1 2">Ver097</strain>
    </source>
</reference>
<dbReference type="STRING" id="1293911.H710_00858"/>
<name>A0A072R200_BARBA</name>
<dbReference type="AlphaFoldDB" id="A0A072R200"/>
<organism evidence="1 2">
    <name type="scientific">Bartonella bacilliformis Ver097</name>
    <dbReference type="NCBI Taxonomy" id="1293911"/>
    <lineage>
        <taxon>Bacteria</taxon>
        <taxon>Pseudomonadati</taxon>
        <taxon>Pseudomonadota</taxon>
        <taxon>Alphaproteobacteria</taxon>
        <taxon>Hyphomicrobiales</taxon>
        <taxon>Bartonellaceae</taxon>
        <taxon>Bartonella</taxon>
    </lineage>
</organism>
<protein>
    <submittedName>
        <fullName evidence="1">Uncharacterized protein</fullName>
    </submittedName>
</protein>
<dbReference type="EMBL" id="ASIV01000005">
    <property type="protein sequence ID" value="KEG19646.1"/>
    <property type="molecule type" value="Genomic_DNA"/>
</dbReference>
<accession>A0A072R200</accession>
<dbReference type="Proteomes" id="UP000031740">
    <property type="component" value="Unassembled WGS sequence"/>
</dbReference>
<comment type="caution">
    <text evidence="1">The sequence shown here is derived from an EMBL/GenBank/DDBJ whole genome shotgun (WGS) entry which is preliminary data.</text>
</comment>
<dbReference type="HOGENOM" id="CLU_3058893_0_0_5"/>
<evidence type="ECO:0000313" key="2">
    <source>
        <dbReference type="Proteomes" id="UP000031740"/>
    </source>
</evidence>
<dbReference type="RefSeq" id="WP_179852339.1">
    <property type="nucleotide sequence ID" value="NZ_KL503804.1"/>
</dbReference>
<dbReference type="PATRIC" id="fig|1293911.3.peg.890"/>
<sequence length="53" mass="6291">MNILLDKVEEFEEITKATLLRKENEFCFSISEILPVIRHVKYAQVHIDEDMIV</sequence>